<name>A0A7J5B818_9MICO</name>
<dbReference type="GO" id="GO:0043190">
    <property type="term" value="C:ATP-binding cassette (ABC) transporter complex"/>
    <property type="evidence" value="ECO:0007669"/>
    <property type="project" value="InterPro"/>
</dbReference>
<evidence type="ECO:0000256" key="7">
    <source>
        <dbReference type="SAM" id="Phobius"/>
    </source>
</evidence>
<dbReference type="Proteomes" id="UP000490386">
    <property type="component" value="Unassembled WGS sequence"/>
</dbReference>
<dbReference type="EMBL" id="WBJX01000001">
    <property type="protein sequence ID" value="KAB1639490.1"/>
    <property type="molecule type" value="Genomic_DNA"/>
</dbReference>
<dbReference type="InterPro" id="IPR037294">
    <property type="entry name" value="ABC_BtuC-like"/>
</dbReference>
<feature type="transmembrane region" description="Helical" evidence="7">
    <location>
        <begin position="141"/>
        <end position="162"/>
    </location>
</feature>
<evidence type="ECO:0000313" key="8">
    <source>
        <dbReference type="EMBL" id="KAB1639490.1"/>
    </source>
</evidence>
<evidence type="ECO:0000256" key="6">
    <source>
        <dbReference type="RuleBase" id="RU003943"/>
    </source>
</evidence>
<feature type="transmembrane region" description="Helical" evidence="7">
    <location>
        <begin position="54"/>
        <end position="79"/>
    </location>
</feature>
<keyword evidence="9" id="KW-1185">Reference proteome</keyword>
<gene>
    <name evidence="8" type="ORF">F8O03_03910</name>
</gene>
<dbReference type="SUPFAM" id="SSF81345">
    <property type="entry name" value="ABC transporter involved in vitamin B12 uptake, BtuC"/>
    <property type="match status" value="1"/>
</dbReference>
<dbReference type="GO" id="GO:0010043">
    <property type="term" value="P:response to zinc ion"/>
    <property type="evidence" value="ECO:0007669"/>
    <property type="project" value="TreeGrafter"/>
</dbReference>
<dbReference type="GO" id="GO:0055085">
    <property type="term" value="P:transmembrane transport"/>
    <property type="evidence" value="ECO:0007669"/>
    <property type="project" value="InterPro"/>
</dbReference>
<feature type="transmembrane region" description="Helical" evidence="7">
    <location>
        <begin position="182"/>
        <end position="212"/>
    </location>
</feature>
<dbReference type="OrthoDB" id="1016457at2"/>
<dbReference type="InterPro" id="IPR001626">
    <property type="entry name" value="ABC_TroCD"/>
</dbReference>
<keyword evidence="6" id="KW-0813">Transport</keyword>
<dbReference type="Pfam" id="PF00950">
    <property type="entry name" value="ABC-3"/>
    <property type="match status" value="1"/>
</dbReference>
<comment type="similarity">
    <text evidence="2 6">Belongs to the ABC-3 integral membrane protein family.</text>
</comment>
<accession>A0A7J5B818</accession>
<feature type="transmembrane region" description="Helical" evidence="7">
    <location>
        <begin position="224"/>
        <end position="245"/>
    </location>
</feature>
<comment type="subcellular location">
    <subcellularLocation>
        <location evidence="6">Cell membrane</location>
        <topology evidence="6">Multi-pass membrane protein</topology>
    </subcellularLocation>
    <subcellularLocation>
        <location evidence="1">Membrane</location>
        <topology evidence="1">Multi-pass membrane protein</topology>
    </subcellularLocation>
</comment>
<dbReference type="PANTHER" id="PTHR30477">
    <property type="entry name" value="ABC-TRANSPORTER METAL-BINDING PROTEIN"/>
    <property type="match status" value="1"/>
</dbReference>
<dbReference type="Gene3D" id="1.10.3470.10">
    <property type="entry name" value="ABC transporter involved in vitamin B12 uptake, BtuC"/>
    <property type="match status" value="1"/>
</dbReference>
<sequence length="301" mass="30160">MLRSFLVPFLTDPLEASFFARALIGGSLAAVLCACVGTWVVLRGMAFLGEALAHGILPGVALSVLLGFPPVAGAAASAAVMAVGVRTLTKRTRLSNDTAIGILFVGMLALGIAIVSRSGSFAVDVTAMLFGDVLAIGPAELLLIGAALVLAIAGLAFFHRGFTALAFDERKAHTLGLRPERASLALIGLVALAVIASYQAVGTLLVTALLLAPPAAASLTRKSVVGIMAFGSAIGVAAVVVGLYASWHLSIAAGPAIALAAVLSVAVAALVHPARLRGARARTSSASTAPAESVTSCPAHA</sequence>
<evidence type="ECO:0000256" key="5">
    <source>
        <dbReference type="ARBA" id="ARBA00023136"/>
    </source>
</evidence>
<dbReference type="RefSeq" id="WP_151422672.1">
    <property type="nucleotide sequence ID" value="NZ_WBJX01000001.1"/>
</dbReference>
<organism evidence="8 9">
    <name type="scientific">Pseudoclavibacter terrae</name>
    <dbReference type="NCBI Taxonomy" id="1530195"/>
    <lineage>
        <taxon>Bacteria</taxon>
        <taxon>Bacillati</taxon>
        <taxon>Actinomycetota</taxon>
        <taxon>Actinomycetes</taxon>
        <taxon>Micrococcales</taxon>
        <taxon>Microbacteriaceae</taxon>
        <taxon>Pseudoclavibacter</taxon>
    </lineage>
</organism>
<protein>
    <submittedName>
        <fullName evidence="8">Metal ABC transporter permease</fullName>
    </submittedName>
</protein>
<evidence type="ECO:0000256" key="2">
    <source>
        <dbReference type="ARBA" id="ARBA00008034"/>
    </source>
</evidence>
<feature type="transmembrane region" description="Helical" evidence="7">
    <location>
        <begin position="251"/>
        <end position="272"/>
    </location>
</feature>
<dbReference type="AlphaFoldDB" id="A0A7J5B818"/>
<evidence type="ECO:0000256" key="4">
    <source>
        <dbReference type="ARBA" id="ARBA00022989"/>
    </source>
</evidence>
<feature type="transmembrane region" description="Helical" evidence="7">
    <location>
        <begin position="99"/>
        <end position="120"/>
    </location>
</feature>
<dbReference type="PANTHER" id="PTHR30477:SF13">
    <property type="entry name" value="IRON TRANSPORT SYSTEM MEMBRANE PROTEIN HI_0360-RELATED"/>
    <property type="match status" value="1"/>
</dbReference>
<dbReference type="NCBIfam" id="NF040871">
    <property type="entry name" value="AztB"/>
    <property type="match status" value="1"/>
</dbReference>
<keyword evidence="5 7" id="KW-0472">Membrane</keyword>
<evidence type="ECO:0000313" key="9">
    <source>
        <dbReference type="Proteomes" id="UP000490386"/>
    </source>
</evidence>
<dbReference type="PROSITE" id="PS51257">
    <property type="entry name" value="PROKAR_LIPOPROTEIN"/>
    <property type="match status" value="1"/>
</dbReference>
<evidence type="ECO:0000256" key="3">
    <source>
        <dbReference type="ARBA" id="ARBA00022692"/>
    </source>
</evidence>
<keyword evidence="4 7" id="KW-1133">Transmembrane helix</keyword>
<feature type="transmembrane region" description="Helical" evidence="7">
    <location>
        <begin position="20"/>
        <end position="42"/>
    </location>
</feature>
<proteinExistence type="inferred from homology"/>
<evidence type="ECO:0000256" key="1">
    <source>
        <dbReference type="ARBA" id="ARBA00004141"/>
    </source>
</evidence>
<keyword evidence="3 6" id="KW-0812">Transmembrane</keyword>
<reference evidence="8 9" key="1">
    <citation type="submission" date="2019-09" db="EMBL/GenBank/DDBJ databases">
        <title>Phylogeny of genus Pseudoclavibacter and closely related genus.</title>
        <authorList>
            <person name="Li Y."/>
        </authorList>
    </citation>
    <scope>NUCLEOTIDE SEQUENCE [LARGE SCALE GENOMIC DNA]</scope>
    <source>
        <strain evidence="8 9">THG-MD12</strain>
    </source>
</reference>
<comment type="caution">
    <text evidence="8">The sequence shown here is derived from an EMBL/GenBank/DDBJ whole genome shotgun (WGS) entry which is preliminary data.</text>
</comment>